<sequence length="758" mass="91478">MRFLLVALLAGLCAAVSVPNGTGYQASRQKEIYRLFKYVNQPSYYPDHIEIGKSYRFYENKAEYTKPEAVEEFYNYWYYGKALQRGEIFSVFYQEHLKQAIALFKLFYYANTWETFYKTAVWARNNVNEGMYLYSLSVALIHRPDTYYYALPPIYEVYPYYFYNSEVIQEAQFYKQMYRGQYGAQYNGKTIYANYSGYYLNLHPEQSLSYFTEDVGINSFYYYYNLYYPYWMNGEEFNLKYDNRGELFYYMYQQILARYYLERISNDFGEISVYNWEVPFETGYYPSLTYPSGAQFPVRPNYAHLYEYFYNYGQKYGSNKYAYSYSYVQDYERRIRDAIDSGYVMTKSGQVVELFTQEGINTLGNLIEGNPDSPYYQYYGAYQVFARHLLGYSFTPISYHKLYPSALEHFETSMRDPAFYQLYKKLITFFFKFKAQHYKYYTERDLVYEGVEVKNVEFDRLVTYFDYYYADLSSAVYVTPEEFVQDSFKVQVAQQRLNHKAFTYKVYVDSQTETEAVVKVFLGPKYDEYGRYINLTENWMNFVQFDHFVYKLKSGQNVITRNSREIYNYMHDRTSYYQGYQKVMGVQEEQYTTKGNQYWFGFPQRYMLPKGSYGGVPYQFYVFVAKTVPYKTQKADVPMVGTGSQYVDAYPMGYPFDRPVYWEKVFYTIPNAYMYETKVYHRDSDAVNYSQQEYYRQKQYYPAQRDNTNTKNYNSQQYYQQQNANQQYKQQGQQYKQYGYGQQYYPKPSYGIDEYFNY</sequence>
<keyword evidence="7" id="KW-1185">Reference proteome</keyword>
<evidence type="ECO:0000259" key="5">
    <source>
        <dbReference type="Pfam" id="PF03723"/>
    </source>
</evidence>
<dbReference type="AlphaFoldDB" id="A0AA38HVZ4"/>
<feature type="signal peptide" evidence="2">
    <location>
        <begin position="1"/>
        <end position="15"/>
    </location>
</feature>
<dbReference type="Proteomes" id="UP001168821">
    <property type="component" value="Unassembled WGS sequence"/>
</dbReference>
<dbReference type="PRINTS" id="PR00187">
    <property type="entry name" value="HAEMOCYANIN"/>
</dbReference>
<dbReference type="SUPFAM" id="SSF48056">
    <property type="entry name" value="Di-copper centre-containing domain"/>
    <property type="match status" value="1"/>
</dbReference>
<dbReference type="InterPro" id="IPR000896">
    <property type="entry name" value="Hemocyanin/hexamerin_mid_dom"/>
</dbReference>
<feature type="domain" description="Hemocyanin C-terminal" evidence="5">
    <location>
        <begin position="441"/>
        <end position="681"/>
    </location>
</feature>
<dbReference type="InterPro" id="IPR013788">
    <property type="entry name" value="Hemocyanin/hexamerin"/>
</dbReference>
<keyword evidence="2" id="KW-0732">Signal</keyword>
<reference evidence="6" key="1">
    <citation type="journal article" date="2023" name="G3 (Bethesda)">
        <title>Whole genome assemblies of Zophobas morio and Tenebrio molitor.</title>
        <authorList>
            <person name="Kaur S."/>
            <person name="Stinson S.A."/>
            <person name="diCenzo G.C."/>
        </authorList>
    </citation>
    <scope>NUCLEOTIDE SEQUENCE</scope>
    <source>
        <strain evidence="6">QUZm001</strain>
    </source>
</reference>
<dbReference type="GO" id="GO:0005615">
    <property type="term" value="C:extracellular space"/>
    <property type="evidence" value="ECO:0007669"/>
    <property type="project" value="UniProtKB-ARBA"/>
</dbReference>
<dbReference type="Gene3D" id="1.20.1370.10">
    <property type="entry name" value="Hemocyanin, N-terminal domain"/>
    <property type="match status" value="1"/>
</dbReference>
<dbReference type="SUPFAM" id="SSF81296">
    <property type="entry name" value="E set domains"/>
    <property type="match status" value="1"/>
</dbReference>
<dbReference type="PANTHER" id="PTHR11511">
    <property type="entry name" value="LARVAL STORAGE PROTEIN/PHENOLOXIDASE"/>
    <property type="match status" value="1"/>
</dbReference>
<dbReference type="EMBL" id="JALNTZ010000007">
    <property type="protein sequence ID" value="KAJ3645193.1"/>
    <property type="molecule type" value="Genomic_DNA"/>
</dbReference>
<evidence type="ECO:0000259" key="4">
    <source>
        <dbReference type="Pfam" id="PF03722"/>
    </source>
</evidence>
<keyword evidence="1" id="KW-0758">Storage protein</keyword>
<dbReference type="PROSITE" id="PS00210">
    <property type="entry name" value="HEMOCYANIN_2"/>
    <property type="match status" value="1"/>
</dbReference>
<dbReference type="InterPro" id="IPR005204">
    <property type="entry name" value="Hemocyanin_N"/>
</dbReference>
<feature type="domain" description="Hemocyanin N-terminal" evidence="4">
    <location>
        <begin position="27"/>
        <end position="146"/>
    </location>
</feature>
<gene>
    <name evidence="6" type="ORF">Zmor_022873</name>
</gene>
<dbReference type="InterPro" id="IPR036697">
    <property type="entry name" value="Hemocyanin_N_sf"/>
</dbReference>
<dbReference type="InterPro" id="IPR008922">
    <property type="entry name" value="Di-copper_centre_dom_sf"/>
</dbReference>
<protein>
    <submittedName>
        <fullName evidence="6">Uncharacterized protein</fullName>
    </submittedName>
</protein>
<name>A0AA38HVZ4_9CUCU</name>
<dbReference type="Pfam" id="PF00372">
    <property type="entry name" value="Hemocyanin_M"/>
    <property type="match status" value="1"/>
</dbReference>
<feature type="domain" description="Hemocyanin middle" evidence="3">
    <location>
        <begin position="153"/>
        <end position="430"/>
    </location>
</feature>
<evidence type="ECO:0000256" key="1">
    <source>
        <dbReference type="ARBA" id="ARBA00022761"/>
    </source>
</evidence>
<dbReference type="InterPro" id="IPR037020">
    <property type="entry name" value="Hemocyanin_C_sf"/>
</dbReference>
<dbReference type="Gene3D" id="1.10.1280.10">
    <property type="entry name" value="Di-copper center containing domain from catechol oxidase"/>
    <property type="match status" value="1"/>
</dbReference>
<proteinExistence type="predicted"/>
<feature type="chain" id="PRO_5041421718" evidence="2">
    <location>
        <begin position="16"/>
        <end position="758"/>
    </location>
</feature>
<accession>A0AA38HVZ4</accession>
<dbReference type="InterPro" id="IPR014756">
    <property type="entry name" value="Ig_E-set"/>
</dbReference>
<evidence type="ECO:0000313" key="6">
    <source>
        <dbReference type="EMBL" id="KAJ3645193.1"/>
    </source>
</evidence>
<dbReference type="Gene3D" id="2.60.40.1520">
    <property type="entry name" value="Hemocyanin, C-terminal domain"/>
    <property type="match status" value="1"/>
</dbReference>
<dbReference type="Pfam" id="PF03723">
    <property type="entry name" value="Hemocyanin_C"/>
    <property type="match status" value="1"/>
</dbReference>
<dbReference type="PANTHER" id="PTHR11511:SF5">
    <property type="entry name" value="FAT-BODY PROTEIN 1-RELATED"/>
    <property type="match status" value="1"/>
</dbReference>
<dbReference type="InterPro" id="IPR005203">
    <property type="entry name" value="Hemocyanin_C"/>
</dbReference>
<evidence type="ECO:0000256" key="2">
    <source>
        <dbReference type="SAM" id="SignalP"/>
    </source>
</evidence>
<organism evidence="6 7">
    <name type="scientific">Zophobas morio</name>
    <dbReference type="NCBI Taxonomy" id="2755281"/>
    <lineage>
        <taxon>Eukaryota</taxon>
        <taxon>Metazoa</taxon>
        <taxon>Ecdysozoa</taxon>
        <taxon>Arthropoda</taxon>
        <taxon>Hexapoda</taxon>
        <taxon>Insecta</taxon>
        <taxon>Pterygota</taxon>
        <taxon>Neoptera</taxon>
        <taxon>Endopterygota</taxon>
        <taxon>Coleoptera</taxon>
        <taxon>Polyphaga</taxon>
        <taxon>Cucujiformia</taxon>
        <taxon>Tenebrionidae</taxon>
        <taxon>Zophobas</taxon>
    </lineage>
</organism>
<dbReference type="Pfam" id="PF03722">
    <property type="entry name" value="Hemocyanin_N"/>
    <property type="match status" value="1"/>
</dbReference>
<evidence type="ECO:0000259" key="3">
    <source>
        <dbReference type="Pfam" id="PF00372"/>
    </source>
</evidence>
<dbReference type="GO" id="GO:0045735">
    <property type="term" value="F:nutrient reservoir activity"/>
    <property type="evidence" value="ECO:0007669"/>
    <property type="project" value="UniProtKB-KW"/>
</dbReference>
<evidence type="ECO:0000313" key="7">
    <source>
        <dbReference type="Proteomes" id="UP001168821"/>
    </source>
</evidence>
<comment type="caution">
    <text evidence="6">The sequence shown here is derived from an EMBL/GenBank/DDBJ whole genome shotgun (WGS) entry which is preliminary data.</text>
</comment>
<dbReference type="SUPFAM" id="SSF48050">
    <property type="entry name" value="Hemocyanin, N-terminal domain"/>
    <property type="match status" value="1"/>
</dbReference>